<dbReference type="InterPro" id="IPR041891">
    <property type="entry name" value="Alpha_CA_prokaryot-like"/>
</dbReference>
<evidence type="ECO:0000256" key="1">
    <source>
        <dbReference type="ARBA" id="ARBA00010718"/>
    </source>
</evidence>
<feature type="domain" description="Alpha-carbonic anhydrase" evidence="8">
    <location>
        <begin position="31"/>
        <end position="178"/>
    </location>
</feature>
<accession>A0AA35UWX0</accession>
<dbReference type="SMART" id="SM01057">
    <property type="entry name" value="Carb_anhydrase"/>
    <property type="match status" value="1"/>
</dbReference>
<dbReference type="PROSITE" id="PS51144">
    <property type="entry name" value="ALPHA_CA_2"/>
    <property type="match status" value="1"/>
</dbReference>
<dbReference type="CDD" id="cd03124">
    <property type="entry name" value="alpha_CA_prokaryotic_like"/>
    <property type="match status" value="1"/>
</dbReference>
<dbReference type="GO" id="GO:0008270">
    <property type="term" value="F:zinc ion binding"/>
    <property type="evidence" value="ECO:0007669"/>
    <property type="project" value="InterPro"/>
</dbReference>
<keyword evidence="4" id="KW-0862">Zinc</keyword>
<keyword evidence="5" id="KW-0456">Lyase</keyword>
<dbReference type="AlphaFoldDB" id="A0AA35UWX0"/>
<dbReference type="PANTHER" id="PTHR18952:SF265">
    <property type="entry name" value="CARBONIC ANHYDRASE"/>
    <property type="match status" value="1"/>
</dbReference>
<dbReference type="PANTHER" id="PTHR18952">
    <property type="entry name" value="CARBONIC ANHYDRASE"/>
    <property type="match status" value="1"/>
</dbReference>
<dbReference type="Proteomes" id="UP001158598">
    <property type="component" value="Chromosome"/>
</dbReference>
<dbReference type="Gene3D" id="3.10.200.10">
    <property type="entry name" value="Alpha carbonic anhydrase"/>
    <property type="match status" value="1"/>
</dbReference>
<sequence>MVRRTIWAALALICILSFSRPAGAAGCPSEPDWSYSGANGPSNWNTLFPIQCGTGSRQSPFDIVTANVTKADLPKLSFHYNVADVLFLDHDDQVAFNHGNGNFIKIGKDRFDLINIHEHTPSEYTLNGQQFPMEIHLVHQNKQTGQLAVIGVFVVTGKENKGVRRLRASTTPRRSLLS</sequence>
<dbReference type="InterPro" id="IPR001148">
    <property type="entry name" value="CA_dom"/>
</dbReference>
<comment type="catalytic activity">
    <reaction evidence="6">
        <text>hydrogencarbonate + H(+) = CO2 + H2O</text>
        <dbReference type="Rhea" id="RHEA:10748"/>
        <dbReference type="ChEBI" id="CHEBI:15377"/>
        <dbReference type="ChEBI" id="CHEBI:15378"/>
        <dbReference type="ChEBI" id="CHEBI:16526"/>
        <dbReference type="ChEBI" id="CHEBI:17544"/>
        <dbReference type="EC" id="4.2.1.1"/>
    </reaction>
</comment>
<organism evidence="9 10">
    <name type="scientific">Methylococcus capsulatus</name>
    <dbReference type="NCBI Taxonomy" id="414"/>
    <lineage>
        <taxon>Bacteria</taxon>
        <taxon>Pseudomonadati</taxon>
        <taxon>Pseudomonadota</taxon>
        <taxon>Gammaproteobacteria</taxon>
        <taxon>Methylococcales</taxon>
        <taxon>Methylococcaceae</taxon>
        <taxon>Methylococcus</taxon>
    </lineage>
</organism>
<dbReference type="InterPro" id="IPR023561">
    <property type="entry name" value="Carbonic_anhydrase_a-class"/>
</dbReference>
<feature type="signal peptide" evidence="7">
    <location>
        <begin position="1"/>
        <end position="24"/>
    </location>
</feature>
<evidence type="ECO:0000256" key="6">
    <source>
        <dbReference type="ARBA" id="ARBA00048348"/>
    </source>
</evidence>
<reference evidence="9" key="1">
    <citation type="submission" date="2023-03" db="EMBL/GenBank/DDBJ databases">
        <authorList>
            <person name="Pearce D."/>
        </authorList>
    </citation>
    <scope>NUCLEOTIDE SEQUENCE</scope>
    <source>
        <strain evidence="9">Mc</strain>
    </source>
</reference>
<dbReference type="RefSeq" id="WP_017365148.1">
    <property type="nucleotide sequence ID" value="NZ_CP079097.1"/>
</dbReference>
<dbReference type="EC" id="4.2.1.1" evidence="2"/>
<gene>
    <name evidence="9" type="ORF">MCNOR_0217</name>
</gene>
<evidence type="ECO:0000313" key="10">
    <source>
        <dbReference type="Proteomes" id="UP001158598"/>
    </source>
</evidence>
<dbReference type="InterPro" id="IPR036398">
    <property type="entry name" value="CA_dom_sf"/>
</dbReference>
<dbReference type="SUPFAM" id="SSF51069">
    <property type="entry name" value="Carbonic anhydrase"/>
    <property type="match status" value="1"/>
</dbReference>
<keyword evidence="3" id="KW-0479">Metal-binding</keyword>
<proteinExistence type="inferred from homology"/>
<name>A0AA35UWX0_METCP</name>
<keyword evidence="7" id="KW-0732">Signal</keyword>
<protein>
    <recommendedName>
        <fullName evidence="2">carbonic anhydrase</fullName>
        <ecNumber evidence="2">4.2.1.1</ecNumber>
    </recommendedName>
</protein>
<evidence type="ECO:0000256" key="2">
    <source>
        <dbReference type="ARBA" id="ARBA00012925"/>
    </source>
</evidence>
<evidence type="ECO:0000256" key="3">
    <source>
        <dbReference type="ARBA" id="ARBA00022723"/>
    </source>
</evidence>
<comment type="similarity">
    <text evidence="1">Belongs to the alpha-carbonic anhydrase family.</text>
</comment>
<dbReference type="EMBL" id="OX458332">
    <property type="protein sequence ID" value="CAI8727701.1"/>
    <property type="molecule type" value="Genomic_DNA"/>
</dbReference>
<dbReference type="Pfam" id="PF00194">
    <property type="entry name" value="Carb_anhydrase"/>
    <property type="match status" value="1"/>
</dbReference>
<evidence type="ECO:0000256" key="4">
    <source>
        <dbReference type="ARBA" id="ARBA00022833"/>
    </source>
</evidence>
<evidence type="ECO:0000256" key="5">
    <source>
        <dbReference type="ARBA" id="ARBA00023239"/>
    </source>
</evidence>
<feature type="chain" id="PRO_5041304066" description="carbonic anhydrase" evidence="7">
    <location>
        <begin position="25"/>
        <end position="178"/>
    </location>
</feature>
<evidence type="ECO:0000256" key="7">
    <source>
        <dbReference type="SAM" id="SignalP"/>
    </source>
</evidence>
<dbReference type="GO" id="GO:0004089">
    <property type="term" value="F:carbonate dehydratase activity"/>
    <property type="evidence" value="ECO:0007669"/>
    <property type="project" value="UniProtKB-EC"/>
</dbReference>
<evidence type="ECO:0000313" key="9">
    <source>
        <dbReference type="EMBL" id="CAI8727701.1"/>
    </source>
</evidence>
<evidence type="ECO:0000259" key="8">
    <source>
        <dbReference type="PROSITE" id="PS51144"/>
    </source>
</evidence>